<dbReference type="Gene3D" id="3.40.50.1390">
    <property type="entry name" value="Resolvase, N-terminal catalytic domain"/>
    <property type="match status" value="1"/>
</dbReference>
<evidence type="ECO:0000256" key="4">
    <source>
        <dbReference type="PIRSR" id="PIRSR606118-50"/>
    </source>
</evidence>
<dbReference type="GO" id="GO:0000150">
    <property type="term" value="F:DNA strand exchange activity"/>
    <property type="evidence" value="ECO:0007669"/>
    <property type="project" value="InterPro"/>
</dbReference>
<dbReference type="HOGENOM" id="CLU_3063085_0_0_9"/>
<dbReference type="AlphaFoldDB" id="C2KHC9"/>
<protein>
    <recommendedName>
        <fullName evidence="6">Resolvase/invertase-type recombinase catalytic domain-containing protein</fullName>
    </recommendedName>
</protein>
<evidence type="ECO:0000256" key="3">
    <source>
        <dbReference type="ARBA" id="ARBA00023172"/>
    </source>
</evidence>
<organism evidence="7 8">
    <name type="scientific">Leuconostoc mesenteroides subsp. cremoris ATCC 19254</name>
    <dbReference type="NCBI Taxonomy" id="586220"/>
    <lineage>
        <taxon>Bacteria</taxon>
        <taxon>Bacillati</taxon>
        <taxon>Bacillota</taxon>
        <taxon>Bacilli</taxon>
        <taxon>Lactobacillales</taxon>
        <taxon>Lactobacillaceae</taxon>
        <taxon>Leuconostoc</taxon>
    </lineage>
</organism>
<dbReference type="PROSITE" id="PS00397">
    <property type="entry name" value="RECOMBINASES_1"/>
    <property type="match status" value="1"/>
</dbReference>
<dbReference type="EMBL" id="ACKV01000002">
    <property type="protein sequence ID" value="EEJ43337.1"/>
    <property type="molecule type" value="Genomic_DNA"/>
</dbReference>
<evidence type="ECO:0000256" key="5">
    <source>
        <dbReference type="PROSITE-ProRule" id="PRU10137"/>
    </source>
</evidence>
<feature type="domain" description="Resolvase/invertase-type recombinase catalytic" evidence="6">
    <location>
        <begin position="6"/>
        <end position="53"/>
    </location>
</feature>
<evidence type="ECO:0000256" key="1">
    <source>
        <dbReference type="ARBA" id="ARBA00022908"/>
    </source>
</evidence>
<proteinExistence type="predicted"/>
<dbReference type="Proteomes" id="UP000004283">
    <property type="component" value="Unassembled WGS sequence"/>
</dbReference>
<dbReference type="GO" id="GO:0015074">
    <property type="term" value="P:DNA integration"/>
    <property type="evidence" value="ECO:0007669"/>
    <property type="project" value="UniProtKB-KW"/>
</dbReference>
<keyword evidence="2" id="KW-0238">DNA-binding</keyword>
<dbReference type="InterPro" id="IPR006119">
    <property type="entry name" value="Resolv_N"/>
</dbReference>
<dbReference type="SUPFAM" id="SSF53041">
    <property type="entry name" value="Resolvase-like"/>
    <property type="match status" value="1"/>
</dbReference>
<evidence type="ECO:0000259" key="6">
    <source>
        <dbReference type="PROSITE" id="PS51736"/>
    </source>
</evidence>
<feature type="active site" description="O-(5'-phospho-DNA)-serine intermediate" evidence="4 5">
    <location>
        <position position="14"/>
    </location>
</feature>
<gene>
    <name evidence="7" type="ORF">HMPREF0555_0045</name>
</gene>
<keyword evidence="3" id="KW-0233">DNA recombination</keyword>
<evidence type="ECO:0000313" key="8">
    <source>
        <dbReference type="Proteomes" id="UP000004283"/>
    </source>
</evidence>
<keyword evidence="1" id="KW-0229">DNA integration</keyword>
<dbReference type="InterPro" id="IPR036162">
    <property type="entry name" value="Resolvase-like_N_sf"/>
</dbReference>
<reference evidence="7 8" key="1">
    <citation type="submission" date="2009-04" db="EMBL/GenBank/DDBJ databases">
        <authorList>
            <person name="Qin X."/>
            <person name="Bachman B."/>
            <person name="Battles P."/>
            <person name="Bell A."/>
            <person name="Bess C."/>
            <person name="Bickham C."/>
            <person name="Chaboub L."/>
            <person name="Chen D."/>
            <person name="Coyle M."/>
            <person name="Deiros D.R."/>
            <person name="Dinh H."/>
            <person name="Forbes L."/>
            <person name="Fowler G."/>
            <person name="Francisco L."/>
            <person name="Fu Q."/>
            <person name="Gubbala S."/>
            <person name="Hale W."/>
            <person name="Han Y."/>
            <person name="Hemphill L."/>
            <person name="Highlander S.K."/>
            <person name="Hirani K."/>
            <person name="Hogues M."/>
            <person name="Jackson L."/>
            <person name="Jakkamsetti A."/>
            <person name="Javaid M."/>
            <person name="Jiang H."/>
            <person name="Korchina V."/>
            <person name="Kovar C."/>
            <person name="Lara F."/>
            <person name="Lee S."/>
            <person name="Mata R."/>
            <person name="Mathew T."/>
            <person name="Moen C."/>
            <person name="Morales K."/>
            <person name="Munidasa M."/>
            <person name="Nazareth L."/>
            <person name="Ngo R."/>
            <person name="Nguyen L."/>
            <person name="Okwuonu G."/>
            <person name="Ongeri F."/>
            <person name="Patil S."/>
            <person name="Petrosino J."/>
            <person name="Pham C."/>
            <person name="Pham P."/>
            <person name="Pu L.-L."/>
            <person name="Puazo M."/>
            <person name="Raj R."/>
            <person name="Reid J."/>
            <person name="Rouhana J."/>
            <person name="Saada N."/>
            <person name="Shang Y."/>
            <person name="Simmons D."/>
            <person name="Thornton R."/>
            <person name="Warren J."/>
            <person name="Weissenberger G."/>
            <person name="Zhang J."/>
            <person name="Zhang L."/>
            <person name="Zhou C."/>
            <person name="Zhu D."/>
            <person name="Muzny D."/>
            <person name="Worley K."/>
            <person name="Gibbs R."/>
        </authorList>
    </citation>
    <scope>NUCLEOTIDE SEQUENCE [LARGE SCALE GENOMIC DNA]</scope>
    <source>
        <strain evidence="7 8">ATCC 19254</strain>
    </source>
</reference>
<sequence length="53" mass="5831">MRWKMTVYGYARVSTAGQSLNEQKDTLKNAGADIIMSEKYSGTTTPLIVPPPL</sequence>
<accession>C2KHC9</accession>
<dbReference type="Pfam" id="PF00239">
    <property type="entry name" value="Resolvase"/>
    <property type="match status" value="1"/>
</dbReference>
<evidence type="ECO:0000313" key="7">
    <source>
        <dbReference type="EMBL" id="EEJ43337.1"/>
    </source>
</evidence>
<name>C2KHC9_LEUMC</name>
<dbReference type="InterPro" id="IPR006118">
    <property type="entry name" value="Recombinase_CS"/>
</dbReference>
<dbReference type="PROSITE" id="PS51736">
    <property type="entry name" value="RECOMBINASES_3"/>
    <property type="match status" value="1"/>
</dbReference>
<evidence type="ECO:0000256" key="2">
    <source>
        <dbReference type="ARBA" id="ARBA00023125"/>
    </source>
</evidence>
<dbReference type="GO" id="GO:0003677">
    <property type="term" value="F:DNA binding"/>
    <property type="evidence" value="ECO:0007669"/>
    <property type="project" value="UniProtKB-KW"/>
</dbReference>
<comment type="caution">
    <text evidence="7">The sequence shown here is derived from an EMBL/GenBank/DDBJ whole genome shotgun (WGS) entry which is preliminary data.</text>
</comment>